<evidence type="ECO:0000256" key="3">
    <source>
        <dbReference type="ARBA" id="ARBA00022723"/>
    </source>
</evidence>
<evidence type="ECO:0000313" key="9">
    <source>
        <dbReference type="Proteomes" id="UP000276864"/>
    </source>
</evidence>
<dbReference type="Gene3D" id="3.90.180.10">
    <property type="entry name" value="Medium-chain alcohol dehydrogenases, catalytic domain"/>
    <property type="match status" value="1"/>
</dbReference>
<evidence type="ECO:0000256" key="5">
    <source>
        <dbReference type="ARBA" id="ARBA00023002"/>
    </source>
</evidence>
<dbReference type="PANTHER" id="PTHR42940:SF8">
    <property type="entry name" value="VACUOLAR PROTEIN SORTING-ASSOCIATED PROTEIN 11"/>
    <property type="match status" value="1"/>
</dbReference>
<comment type="cofactor">
    <cofactor evidence="1">
        <name>Zn(2+)</name>
        <dbReference type="ChEBI" id="CHEBI:29105"/>
    </cofactor>
</comment>
<dbReference type="SMART" id="SM00829">
    <property type="entry name" value="PKS_ER"/>
    <property type="match status" value="1"/>
</dbReference>
<proteinExistence type="inferred from homology"/>
<dbReference type="Gene3D" id="3.40.50.720">
    <property type="entry name" value="NAD(P)-binding Rossmann-like Domain"/>
    <property type="match status" value="1"/>
</dbReference>
<dbReference type="InterPro" id="IPR020843">
    <property type="entry name" value="ER"/>
</dbReference>
<dbReference type="SUPFAM" id="SSF50129">
    <property type="entry name" value="GroES-like"/>
    <property type="match status" value="1"/>
</dbReference>
<dbReference type="GO" id="GO:0046872">
    <property type="term" value="F:metal ion binding"/>
    <property type="evidence" value="ECO:0007669"/>
    <property type="project" value="UniProtKB-KW"/>
</dbReference>
<dbReference type="VEuPathDB" id="FungiDB:BTJ68_06625"/>
<comment type="caution">
    <text evidence="8">The sequence shown here is derived from an EMBL/GenBank/DDBJ whole genome shotgun (WGS) entry which is preliminary data.</text>
</comment>
<keyword evidence="5" id="KW-0560">Oxidoreductase</keyword>
<dbReference type="InterPro" id="IPR011032">
    <property type="entry name" value="GroES-like_sf"/>
</dbReference>
<evidence type="ECO:0000256" key="2">
    <source>
        <dbReference type="ARBA" id="ARBA00008072"/>
    </source>
</evidence>
<dbReference type="FunFam" id="3.40.50.720:FF:000039">
    <property type="entry name" value="Alcohol dehydrogenase AdhP"/>
    <property type="match status" value="1"/>
</dbReference>
<evidence type="ECO:0000256" key="4">
    <source>
        <dbReference type="ARBA" id="ARBA00022833"/>
    </source>
</evidence>
<organism evidence="8 9">
    <name type="scientific">Hortaea werneckii</name>
    <name type="common">Black yeast</name>
    <name type="synonym">Cladosporium werneckii</name>
    <dbReference type="NCBI Taxonomy" id="91943"/>
    <lineage>
        <taxon>Eukaryota</taxon>
        <taxon>Fungi</taxon>
        <taxon>Dikarya</taxon>
        <taxon>Ascomycota</taxon>
        <taxon>Pezizomycotina</taxon>
        <taxon>Dothideomycetes</taxon>
        <taxon>Dothideomycetidae</taxon>
        <taxon>Mycosphaerellales</taxon>
        <taxon>Teratosphaeriaceae</taxon>
        <taxon>Hortaea</taxon>
    </lineage>
</organism>
<dbReference type="GO" id="GO:0004022">
    <property type="term" value="F:alcohol dehydrogenase (NAD+) activity"/>
    <property type="evidence" value="ECO:0007669"/>
    <property type="project" value="TreeGrafter"/>
</dbReference>
<dbReference type="InterPro" id="IPR013149">
    <property type="entry name" value="ADH-like_C"/>
</dbReference>
<dbReference type="InterPro" id="IPR013154">
    <property type="entry name" value="ADH-like_N"/>
</dbReference>
<evidence type="ECO:0000256" key="1">
    <source>
        <dbReference type="ARBA" id="ARBA00001947"/>
    </source>
</evidence>
<dbReference type="SUPFAM" id="SSF51735">
    <property type="entry name" value="NAD(P)-binding Rossmann-fold domains"/>
    <property type="match status" value="1"/>
</dbReference>
<reference evidence="8 9" key="1">
    <citation type="journal article" date="2018" name="BMC Genomics">
        <title>Genomic evidence for intraspecific hybridization in a clonal and extremely halotolerant yeast.</title>
        <authorList>
            <person name="Gostincar C."/>
            <person name="Stajich J.E."/>
            <person name="Zupancic J."/>
            <person name="Zalar P."/>
            <person name="Gunde-Cimerman N."/>
        </authorList>
    </citation>
    <scope>NUCLEOTIDE SEQUENCE [LARGE SCALE GENOMIC DNA]</scope>
    <source>
        <strain evidence="8 9">EXF-6651</strain>
    </source>
</reference>
<keyword evidence="4" id="KW-0862">Zinc</keyword>
<protein>
    <recommendedName>
        <fullName evidence="7">Enoyl reductase (ER) domain-containing protein</fullName>
    </recommendedName>
</protein>
<dbReference type="Pfam" id="PF08240">
    <property type="entry name" value="ADH_N"/>
    <property type="match status" value="1"/>
</dbReference>
<feature type="domain" description="Enoyl reductase (ER)" evidence="7">
    <location>
        <begin position="48"/>
        <end position="388"/>
    </location>
</feature>
<evidence type="ECO:0000313" key="8">
    <source>
        <dbReference type="EMBL" id="RMY32597.1"/>
    </source>
</evidence>
<keyword evidence="6" id="KW-0520">NAD</keyword>
<name>A0A3M7AYS6_HORWE</name>
<dbReference type="GO" id="GO:0005737">
    <property type="term" value="C:cytoplasm"/>
    <property type="evidence" value="ECO:0007669"/>
    <property type="project" value="TreeGrafter"/>
</dbReference>
<accession>A0A3M7AYS6</accession>
<dbReference type="Proteomes" id="UP000276864">
    <property type="component" value="Unassembled WGS sequence"/>
</dbReference>
<evidence type="ECO:0000256" key="6">
    <source>
        <dbReference type="ARBA" id="ARBA00023027"/>
    </source>
</evidence>
<dbReference type="Pfam" id="PF00107">
    <property type="entry name" value="ADH_zinc_N"/>
    <property type="match status" value="1"/>
</dbReference>
<dbReference type="PANTHER" id="PTHR42940">
    <property type="entry name" value="ALCOHOL DEHYDROGENASE 1-RELATED"/>
    <property type="match status" value="1"/>
</dbReference>
<evidence type="ECO:0000259" key="7">
    <source>
        <dbReference type="SMART" id="SM00829"/>
    </source>
</evidence>
<dbReference type="InterPro" id="IPR036291">
    <property type="entry name" value="NAD(P)-bd_dom_sf"/>
</dbReference>
<comment type="similarity">
    <text evidence="2">Belongs to the zinc-containing alcohol dehydrogenase family.</text>
</comment>
<gene>
    <name evidence="8" type="ORF">D0866_06500</name>
</gene>
<dbReference type="AlphaFoldDB" id="A0A3M7AYS6"/>
<dbReference type="EMBL" id="QWIM01000618">
    <property type="protein sequence ID" value="RMY32597.1"/>
    <property type="molecule type" value="Genomic_DNA"/>
</dbReference>
<keyword evidence="3" id="KW-0479">Metal-binding</keyword>
<sequence>MASFPNDVTCYPAHAASENSVPTNSNTQTMAPLTLPKTMQAIQVVEFNKPYQLNTIPVPSPTTDLEPHDLLVKVATASFCHTDMMIQSGVFGSASQLPQTASHEGAGTVVAVGSEEIATAAGFHVGSRVMCGLPLHPCGHCLDCLGPENQTQYCTKIAGHVGVTAPGCFAEYVKVDARSTTPLPDQVSFLSAAPLACAGRTVWRAVLQTGLKAGEWIAIVGSGGGLGHLGCQFAKALGLQVIGVDAREEGLALTKENGADVVVDARKGKAEAVKEVHAVTNGHGADATVNLSDAETAAALACAVTKMHGLMVQVAQPNEVKIPFPELIFRDIRVRGSLVSSAEESKSMLKCIAEHGISVKTNPFQGLDKIHELVEMVHGGKIQGKALIVVDQEQIDNEKNIGAKF</sequence>